<dbReference type="Proteomes" id="UP001061958">
    <property type="component" value="Unassembled WGS sequence"/>
</dbReference>
<dbReference type="AlphaFoldDB" id="A0A9C7PVH2"/>
<feature type="domain" description="3-deoxy-D-manno-octulosonic-acid transferase N-terminal" evidence="4">
    <location>
        <begin position="42"/>
        <end position="247"/>
    </location>
</feature>
<dbReference type="OrthoDB" id="308383at2759"/>
<evidence type="ECO:0000313" key="6">
    <source>
        <dbReference type="Proteomes" id="UP001061958"/>
    </source>
</evidence>
<dbReference type="InterPro" id="IPR039901">
    <property type="entry name" value="Kdotransferase"/>
</dbReference>
<dbReference type="Pfam" id="PF04413">
    <property type="entry name" value="Glycos_transf_N"/>
    <property type="match status" value="1"/>
</dbReference>
<dbReference type="InterPro" id="IPR038107">
    <property type="entry name" value="Glycos_transf_N_sf"/>
</dbReference>
<keyword evidence="6" id="KW-1185">Reference proteome</keyword>
<dbReference type="GO" id="GO:0009245">
    <property type="term" value="P:lipid A biosynthetic process"/>
    <property type="evidence" value="ECO:0007669"/>
    <property type="project" value="TreeGrafter"/>
</dbReference>
<reference evidence="5" key="2">
    <citation type="submission" date="2022-01" db="EMBL/GenBank/DDBJ databases">
        <authorList>
            <person name="Hirooka S."/>
            <person name="Miyagishima S.Y."/>
        </authorList>
    </citation>
    <scope>NUCLEOTIDE SEQUENCE</scope>
    <source>
        <strain evidence="5">NBRC 102759</strain>
    </source>
</reference>
<feature type="active site" description="Proton acceptor" evidence="2">
    <location>
        <position position="72"/>
    </location>
</feature>
<sequence>MDPLTFYGASTSLVAPCVALVESAYYRFFRKFRWRDSVELFSQRLSLTSEVELKRTLKSPASLWFHGASLGETRTALAFCAAMLRNFYKTKHVLFPYEDRFKTSSLLFTSANVAAQEPLLQGLEFLYMTSLEKGILADFQRRLVPYDVPRFAKRFLSRFAPRNAIFIESELWPVFLQESKNRGVRLFLLDGRLSPTSKERWTSTHFGRTLLKQTLTSFDFIGARNEEEAFFFKEFGCSNVKIIPPLKILPPLGPDEDSASLLKEFGPSWMGISTHEPEEMALLRVHKRLCTTWRTGRKPLLILAPRHVERTPEIFRAAQFVGLNRSEIALHSQHSFSNKISLLIIDSYGVLSSFLRLCKVVFVGNSLIPPGGGHNIAEPLHYKCVVLHGTYIKNFIETWRYLNSLNSSKPVTFIAQNENSLFSRVKYFLNNPGKAYDLGEIGYKAVKEGEKLVVSSVLSELVVQSSMTIPE</sequence>
<dbReference type="EMBL" id="BQMJ01000017">
    <property type="protein sequence ID" value="GJQ10681.1"/>
    <property type="molecule type" value="Genomic_DNA"/>
</dbReference>
<dbReference type="Gene3D" id="3.40.50.2000">
    <property type="entry name" value="Glycogen Phosphorylase B"/>
    <property type="match status" value="1"/>
</dbReference>
<dbReference type="PANTHER" id="PTHR42755">
    <property type="entry name" value="3-DEOXY-MANNO-OCTULOSONATE CYTIDYLYLTRANSFERASE"/>
    <property type="match status" value="1"/>
</dbReference>
<gene>
    <name evidence="5" type="ORF">GpartN1_g2472.t1</name>
</gene>
<feature type="site" description="Transition state stabilizer" evidence="3">
    <location>
        <position position="168"/>
    </location>
</feature>
<feature type="site" description="Transition state stabilizer" evidence="3">
    <location>
        <position position="247"/>
    </location>
</feature>
<keyword evidence="1" id="KW-0808">Transferase</keyword>
<dbReference type="GO" id="GO:0005886">
    <property type="term" value="C:plasma membrane"/>
    <property type="evidence" value="ECO:0007669"/>
    <property type="project" value="TreeGrafter"/>
</dbReference>
<proteinExistence type="predicted"/>
<evidence type="ECO:0000256" key="1">
    <source>
        <dbReference type="ARBA" id="ARBA00022679"/>
    </source>
</evidence>
<name>A0A9C7PVH2_9RHOD</name>
<protein>
    <recommendedName>
        <fullName evidence="4">3-deoxy-D-manno-octulosonic-acid transferase N-terminal domain-containing protein</fullName>
    </recommendedName>
</protein>
<evidence type="ECO:0000259" key="4">
    <source>
        <dbReference type="Pfam" id="PF04413"/>
    </source>
</evidence>
<evidence type="ECO:0000256" key="3">
    <source>
        <dbReference type="PIRSR" id="PIRSR639901-2"/>
    </source>
</evidence>
<dbReference type="GO" id="GO:0016740">
    <property type="term" value="F:transferase activity"/>
    <property type="evidence" value="ECO:0007669"/>
    <property type="project" value="UniProtKB-KW"/>
</dbReference>
<accession>A0A9C7PVH2</accession>
<dbReference type="PANTHER" id="PTHR42755:SF1">
    <property type="entry name" value="3-DEOXY-D-MANNO-OCTULOSONIC ACID TRANSFERASE, MITOCHONDRIAL-RELATED"/>
    <property type="match status" value="1"/>
</dbReference>
<reference evidence="5" key="1">
    <citation type="journal article" date="2022" name="Proc. Natl. Acad. Sci. U.S.A.">
        <title>Life cycle and functional genomics of the unicellular red alga Galdieria for elucidating algal and plant evolution and industrial use.</title>
        <authorList>
            <person name="Hirooka S."/>
            <person name="Itabashi T."/>
            <person name="Ichinose T.M."/>
            <person name="Onuma R."/>
            <person name="Fujiwara T."/>
            <person name="Yamashita S."/>
            <person name="Jong L.W."/>
            <person name="Tomita R."/>
            <person name="Iwane A.H."/>
            <person name="Miyagishima S.Y."/>
        </authorList>
    </citation>
    <scope>NUCLEOTIDE SEQUENCE</scope>
    <source>
        <strain evidence="5">NBRC 102759</strain>
    </source>
</reference>
<evidence type="ECO:0000313" key="5">
    <source>
        <dbReference type="EMBL" id="GJQ10681.1"/>
    </source>
</evidence>
<evidence type="ECO:0000256" key="2">
    <source>
        <dbReference type="PIRSR" id="PIRSR639901-1"/>
    </source>
</evidence>
<dbReference type="InterPro" id="IPR007507">
    <property type="entry name" value="Glycos_transf_N"/>
</dbReference>
<organism evidence="5 6">
    <name type="scientific">Galdieria partita</name>
    <dbReference type="NCBI Taxonomy" id="83374"/>
    <lineage>
        <taxon>Eukaryota</taxon>
        <taxon>Rhodophyta</taxon>
        <taxon>Bangiophyceae</taxon>
        <taxon>Galdieriales</taxon>
        <taxon>Galdieriaceae</taxon>
        <taxon>Galdieria</taxon>
    </lineage>
</organism>
<comment type="caution">
    <text evidence="5">The sequence shown here is derived from an EMBL/GenBank/DDBJ whole genome shotgun (WGS) entry which is preliminary data.</text>
</comment>
<dbReference type="Gene3D" id="3.40.50.11720">
    <property type="entry name" value="3-Deoxy-D-manno-octulosonic-acid transferase, N-terminal domain"/>
    <property type="match status" value="1"/>
</dbReference>